<dbReference type="OrthoDB" id="2351076at2"/>
<proteinExistence type="predicted"/>
<evidence type="ECO:0000256" key="1">
    <source>
        <dbReference type="SAM" id="MobiDB-lite"/>
    </source>
</evidence>
<accession>A0A4Q9DRC8</accession>
<feature type="compositionally biased region" description="Polar residues" evidence="1">
    <location>
        <begin position="267"/>
        <end position="287"/>
    </location>
</feature>
<evidence type="ECO:0000313" key="3">
    <source>
        <dbReference type="Proteomes" id="UP000293142"/>
    </source>
</evidence>
<dbReference type="EMBL" id="SIRE01000011">
    <property type="protein sequence ID" value="TBL77707.1"/>
    <property type="molecule type" value="Genomic_DNA"/>
</dbReference>
<feature type="compositionally biased region" description="Polar residues" evidence="1">
    <location>
        <begin position="380"/>
        <end position="394"/>
    </location>
</feature>
<feature type="compositionally biased region" description="Polar residues" evidence="1">
    <location>
        <begin position="436"/>
        <end position="454"/>
    </location>
</feature>
<feature type="region of interest" description="Disordered" evidence="1">
    <location>
        <begin position="433"/>
        <end position="464"/>
    </location>
</feature>
<reference evidence="2 3" key="1">
    <citation type="submission" date="2019-02" db="EMBL/GenBank/DDBJ databases">
        <title>Paenibacillus sp. nov., isolated from surface-sterilized tissue of Thalictrum simplex L.</title>
        <authorList>
            <person name="Tuo L."/>
        </authorList>
    </citation>
    <scope>NUCLEOTIDE SEQUENCE [LARGE SCALE GENOMIC DNA]</scope>
    <source>
        <strain evidence="2 3">N2SHLJ1</strain>
    </source>
</reference>
<gene>
    <name evidence="2" type="ORF">EYB31_16320</name>
</gene>
<keyword evidence="3" id="KW-1185">Reference proteome</keyword>
<dbReference type="Proteomes" id="UP000293142">
    <property type="component" value="Unassembled WGS sequence"/>
</dbReference>
<feature type="region of interest" description="Disordered" evidence="1">
    <location>
        <begin position="228"/>
        <end position="405"/>
    </location>
</feature>
<protein>
    <recommendedName>
        <fullName evidence="4">Flagellar hook-length control protein FliK</fullName>
    </recommendedName>
</protein>
<sequence>MNISGLIKNMLGDLQISDPKTLELKVGQIVKGVVLQLLSEQDAIVNIGGVQVRARLETPLKQGDVTMLQVQPESASGQVMLKPLQSSGVQIADDSLAQLVKEFGMKDNPEARQTLQLLHQSGVPLTKDTAQQFVQVQSQRPDQAPKEEWSQAAVVAAQKGLPLTKDTVQAVRQSLFGQPLHDTLNRLSDQVGELLKGDGGLPAETKEQLQKLQLQLNAVRAAALPLAEGGSTGQKPDAAQASGDPQALASPAQTSGKQPQEAAKPTVSPSNPQIGGQPQQASVQGQLPPQDPKAMPAAQPAAASSAQQAAETAARGSMQESAAAKPPLSESAPPPRQSGAAAAEHQTRPARPDTPAGQESANAGGGKTNADNAERAAQSPVKNDTNTSDFTQRTAARGTDSAADGNGEHAVFRLLKAMGLDHERQINGLPARSAAETRTQQAESGSLSAQTASANDGVPDPFKTVETPRNAADALRSAETLKGMLLQLANSDDVPPALKETAQQAVQQITGQQLMLTGDRAGVFTSMTMFLPLLGPGGQQTAAIHIQSRKGPRGELDAGNCRLVFDLKMKEMGDTLVDVQVVDRIVSLNVHNNHPIVAQLLESHREEIAAGMARIGYQFISLKCSQYPERLSELDGKGGKSGGDGGRGAVNEQLRALYSPKTYKGVDIKV</sequence>
<dbReference type="RefSeq" id="WP_131014427.1">
    <property type="nucleotide sequence ID" value="NZ_SIRE01000011.1"/>
</dbReference>
<organism evidence="2 3">
    <name type="scientific">Paenibacillus thalictri</name>
    <dbReference type="NCBI Taxonomy" id="2527873"/>
    <lineage>
        <taxon>Bacteria</taxon>
        <taxon>Bacillati</taxon>
        <taxon>Bacillota</taxon>
        <taxon>Bacilli</taxon>
        <taxon>Bacillales</taxon>
        <taxon>Paenibacillaceae</taxon>
        <taxon>Paenibacillus</taxon>
    </lineage>
</organism>
<dbReference type="AlphaFoldDB" id="A0A4Q9DRC8"/>
<name>A0A4Q9DRC8_9BACL</name>
<evidence type="ECO:0000313" key="2">
    <source>
        <dbReference type="EMBL" id="TBL77707.1"/>
    </source>
</evidence>
<comment type="caution">
    <text evidence="2">The sequence shown here is derived from an EMBL/GenBank/DDBJ whole genome shotgun (WGS) entry which is preliminary data.</text>
</comment>
<feature type="compositionally biased region" description="Low complexity" evidence="1">
    <location>
        <begin position="292"/>
        <end position="314"/>
    </location>
</feature>
<evidence type="ECO:0008006" key="4">
    <source>
        <dbReference type="Google" id="ProtNLM"/>
    </source>
</evidence>